<sequence length="96" mass="10513">MHPSLIKTPAGVSWMKRPSISMNIGDTPGPLSMSQLGGAKPKFTFTDSPTAHLLQQDSQPKKKVIAMYPYDANRADELTIQPVASSAFFMWTMKTG</sequence>
<organism evidence="1 2">
    <name type="scientific">Desmophyllum pertusum</name>
    <dbReference type="NCBI Taxonomy" id="174260"/>
    <lineage>
        <taxon>Eukaryota</taxon>
        <taxon>Metazoa</taxon>
        <taxon>Cnidaria</taxon>
        <taxon>Anthozoa</taxon>
        <taxon>Hexacorallia</taxon>
        <taxon>Scleractinia</taxon>
        <taxon>Caryophylliina</taxon>
        <taxon>Caryophylliidae</taxon>
        <taxon>Desmophyllum</taxon>
    </lineage>
</organism>
<keyword evidence="2" id="KW-1185">Reference proteome</keyword>
<evidence type="ECO:0000313" key="1">
    <source>
        <dbReference type="EMBL" id="KAJ7388556.1"/>
    </source>
</evidence>
<comment type="caution">
    <text evidence="1">The sequence shown here is derived from an EMBL/GenBank/DDBJ whole genome shotgun (WGS) entry which is preliminary data.</text>
</comment>
<dbReference type="Proteomes" id="UP001163046">
    <property type="component" value="Unassembled WGS sequence"/>
</dbReference>
<accession>A0A9X0D6R1</accession>
<protein>
    <submittedName>
        <fullName evidence="1">Uncharacterized protein</fullName>
    </submittedName>
</protein>
<dbReference type="EMBL" id="MU825461">
    <property type="protein sequence ID" value="KAJ7388556.1"/>
    <property type="molecule type" value="Genomic_DNA"/>
</dbReference>
<proteinExistence type="predicted"/>
<gene>
    <name evidence="1" type="ORF">OS493_036923</name>
</gene>
<reference evidence="1" key="1">
    <citation type="submission" date="2023-01" db="EMBL/GenBank/DDBJ databases">
        <title>Genome assembly of the deep-sea coral Lophelia pertusa.</title>
        <authorList>
            <person name="Herrera S."/>
            <person name="Cordes E."/>
        </authorList>
    </citation>
    <scope>NUCLEOTIDE SEQUENCE</scope>
    <source>
        <strain evidence="1">USNM1676648</strain>
        <tissue evidence="1">Polyp</tissue>
    </source>
</reference>
<evidence type="ECO:0000313" key="2">
    <source>
        <dbReference type="Proteomes" id="UP001163046"/>
    </source>
</evidence>
<name>A0A9X0D6R1_9CNID</name>
<dbReference type="AlphaFoldDB" id="A0A9X0D6R1"/>